<evidence type="ECO:0000256" key="2">
    <source>
        <dbReference type="SAM" id="SignalP"/>
    </source>
</evidence>
<feature type="chain" id="PRO_5047367626" description="DUF3999 domain-containing protein" evidence="2">
    <location>
        <begin position="20"/>
        <end position="417"/>
    </location>
</feature>
<keyword evidence="1" id="KW-0472">Membrane</keyword>
<comment type="caution">
    <text evidence="3">The sequence shown here is derived from an EMBL/GenBank/DDBJ whole genome shotgun (WGS) entry which is preliminary data.</text>
</comment>
<dbReference type="RefSeq" id="WP_202008221.1">
    <property type="nucleotide sequence ID" value="NZ_JAERRB010000002.1"/>
</dbReference>
<evidence type="ECO:0000313" key="3">
    <source>
        <dbReference type="EMBL" id="MBL0740846.1"/>
    </source>
</evidence>
<keyword evidence="4" id="KW-1185">Reference proteome</keyword>
<organism evidence="3 4">
    <name type="scientific">Chryseolinea lacunae</name>
    <dbReference type="NCBI Taxonomy" id="2801331"/>
    <lineage>
        <taxon>Bacteria</taxon>
        <taxon>Pseudomonadati</taxon>
        <taxon>Bacteroidota</taxon>
        <taxon>Cytophagia</taxon>
        <taxon>Cytophagales</taxon>
        <taxon>Fulvivirgaceae</taxon>
        <taxon>Chryseolinea</taxon>
    </lineage>
</organism>
<evidence type="ECO:0000313" key="4">
    <source>
        <dbReference type="Proteomes" id="UP000613030"/>
    </source>
</evidence>
<keyword evidence="2" id="KW-0732">Signal</keyword>
<keyword evidence="1" id="KW-1133">Transmembrane helix</keyword>
<feature type="signal peptide" evidence="2">
    <location>
        <begin position="1"/>
        <end position="19"/>
    </location>
</feature>
<reference evidence="3 4" key="1">
    <citation type="submission" date="2021-01" db="EMBL/GenBank/DDBJ databases">
        <title>Chryseolinea sp. Jin1 Genome sequencing and assembly.</title>
        <authorList>
            <person name="Kim I."/>
        </authorList>
    </citation>
    <scope>NUCLEOTIDE SEQUENCE [LARGE SCALE GENOMIC DNA]</scope>
    <source>
        <strain evidence="3 4">Jin1</strain>
    </source>
</reference>
<proteinExistence type="predicted"/>
<protein>
    <recommendedName>
        <fullName evidence="5">DUF3999 domain-containing protein</fullName>
    </recommendedName>
</protein>
<gene>
    <name evidence="3" type="ORF">JI741_06425</name>
</gene>
<accession>A0ABS1KN28</accession>
<evidence type="ECO:0008006" key="5">
    <source>
        <dbReference type="Google" id="ProtNLM"/>
    </source>
</evidence>
<evidence type="ECO:0000256" key="1">
    <source>
        <dbReference type="SAM" id="Phobius"/>
    </source>
</evidence>
<feature type="transmembrane region" description="Helical" evidence="1">
    <location>
        <begin position="386"/>
        <end position="407"/>
    </location>
</feature>
<name>A0ABS1KN28_9BACT</name>
<sequence>MKQISFLIATILSTSIALAQAPVFVAEAPLPPVENDGFYEVPVSPALAAYLTESLGNVRIVDGQGHEIPFLVREEKPHVYSMQFRPYEILEKKQEEGCCTSLMLHNPKQSLLNSIQLVIKNADVSKEATLLGSDDKEHWFALKQHFMLYPSTNASGTSEIKIVDFPMSNYRYYSLRIADSTSAPLNILNAGYFEDRQEEGKYTAVPVKEMFQREKAGEKKTYVTLHFDTARRVDKLELALKGSPYFLRQAVLYDVRQRTNKKGKTETYYNSIEEIELNSRHVTSLELPAMKVKTFLLVIDNRDNPPLKVDVAKPYQLNRYLTAYLKKGDSYTLKVGEETLGSPSYDLAFFRDSIPQQPPVLSAGNITLLKQKTKVEGTPTFFTSTAFIWGAVVLVIAILGFMSVRLLKEAGNNKEGA</sequence>
<dbReference type="EMBL" id="JAERRB010000002">
    <property type="protein sequence ID" value="MBL0740846.1"/>
    <property type="molecule type" value="Genomic_DNA"/>
</dbReference>
<dbReference type="Proteomes" id="UP000613030">
    <property type="component" value="Unassembled WGS sequence"/>
</dbReference>
<keyword evidence="1" id="KW-0812">Transmembrane</keyword>